<evidence type="ECO:0000313" key="6">
    <source>
        <dbReference type="EMBL" id="CAF3640623.1"/>
    </source>
</evidence>
<dbReference type="Pfam" id="PF13424">
    <property type="entry name" value="TPR_12"/>
    <property type="match status" value="1"/>
</dbReference>
<dbReference type="EMBL" id="CAJNYU010003158">
    <property type="protein sequence ID" value="CAF3640623.1"/>
    <property type="molecule type" value="Genomic_DNA"/>
</dbReference>
<evidence type="ECO:0000256" key="4">
    <source>
        <dbReference type="SAM" id="MobiDB-lite"/>
    </source>
</evidence>
<name>A0A818QLP6_9BILA</name>
<evidence type="ECO:0000256" key="2">
    <source>
        <dbReference type="ARBA" id="ARBA00022803"/>
    </source>
</evidence>
<protein>
    <recommendedName>
        <fullName evidence="5">ADP ribosyltransferase domain-containing protein</fullName>
    </recommendedName>
</protein>
<evidence type="ECO:0000256" key="3">
    <source>
        <dbReference type="PROSITE-ProRule" id="PRU00339"/>
    </source>
</evidence>
<dbReference type="PANTHER" id="PTHR45641">
    <property type="entry name" value="TETRATRICOPEPTIDE REPEAT PROTEIN (AFU_ORTHOLOGUE AFUA_6G03870)"/>
    <property type="match status" value="1"/>
</dbReference>
<dbReference type="PROSITE" id="PS50005">
    <property type="entry name" value="TPR"/>
    <property type="match status" value="1"/>
</dbReference>
<reference evidence="6" key="1">
    <citation type="submission" date="2021-02" db="EMBL/GenBank/DDBJ databases">
        <authorList>
            <person name="Nowell W R."/>
        </authorList>
    </citation>
    <scope>NUCLEOTIDE SEQUENCE</scope>
</reference>
<feature type="non-terminal residue" evidence="6">
    <location>
        <position position="1"/>
    </location>
</feature>
<dbReference type="GO" id="GO:0016779">
    <property type="term" value="F:nucleotidyltransferase activity"/>
    <property type="evidence" value="ECO:0007669"/>
    <property type="project" value="UniProtKB-KW"/>
</dbReference>
<dbReference type="Gene3D" id="1.25.40.10">
    <property type="entry name" value="Tetratricopeptide repeat domain"/>
    <property type="match status" value="2"/>
</dbReference>
<dbReference type="SMART" id="SM00028">
    <property type="entry name" value="TPR"/>
    <property type="match status" value="5"/>
</dbReference>
<dbReference type="InterPro" id="IPR011990">
    <property type="entry name" value="TPR-like_helical_dom_sf"/>
</dbReference>
<evidence type="ECO:0000256" key="1">
    <source>
        <dbReference type="ARBA" id="ARBA00022737"/>
    </source>
</evidence>
<dbReference type="PROSITE" id="PS51996">
    <property type="entry name" value="TR_MART"/>
    <property type="match status" value="1"/>
</dbReference>
<dbReference type="SUPFAM" id="SSF56399">
    <property type="entry name" value="ADP-ribosylation"/>
    <property type="match status" value="1"/>
</dbReference>
<evidence type="ECO:0000259" key="5">
    <source>
        <dbReference type="Pfam" id="PF03496"/>
    </source>
</evidence>
<evidence type="ECO:0000313" key="8">
    <source>
        <dbReference type="Proteomes" id="UP000663869"/>
    </source>
</evidence>
<feature type="region of interest" description="Disordered" evidence="4">
    <location>
        <begin position="579"/>
        <end position="646"/>
    </location>
</feature>
<dbReference type="Proteomes" id="UP000663862">
    <property type="component" value="Unassembled WGS sequence"/>
</dbReference>
<dbReference type="InterPro" id="IPR019734">
    <property type="entry name" value="TPR_rpt"/>
</dbReference>
<keyword evidence="1" id="KW-0677">Repeat</keyword>
<accession>A0A818QLP6</accession>
<dbReference type="PANTHER" id="PTHR45641:SF19">
    <property type="entry name" value="NEPHROCYSTIN-3"/>
    <property type="match status" value="1"/>
</dbReference>
<organism evidence="6 8">
    <name type="scientific">Rotaria socialis</name>
    <dbReference type="NCBI Taxonomy" id="392032"/>
    <lineage>
        <taxon>Eukaryota</taxon>
        <taxon>Metazoa</taxon>
        <taxon>Spiralia</taxon>
        <taxon>Gnathifera</taxon>
        <taxon>Rotifera</taxon>
        <taxon>Eurotatoria</taxon>
        <taxon>Bdelloidea</taxon>
        <taxon>Philodinida</taxon>
        <taxon>Philodinidae</taxon>
        <taxon>Rotaria</taxon>
    </lineage>
</organism>
<dbReference type="Proteomes" id="UP000663869">
    <property type="component" value="Unassembled WGS sequence"/>
</dbReference>
<dbReference type="SUPFAM" id="SSF48452">
    <property type="entry name" value="TPR-like"/>
    <property type="match status" value="1"/>
</dbReference>
<dbReference type="InterPro" id="IPR003540">
    <property type="entry name" value="ADP-ribosyltransferase"/>
</dbReference>
<feature type="region of interest" description="Disordered" evidence="4">
    <location>
        <begin position="678"/>
        <end position="699"/>
    </location>
</feature>
<evidence type="ECO:0000313" key="7">
    <source>
        <dbReference type="EMBL" id="CAF4642629.1"/>
    </source>
</evidence>
<sequence length="699" mass="82182">VTVLKHEEQLIRSIRHKQNEYLNFDNQEAERLSLNIYNHKNGYQSESNISFMWMYLFIETVMRMDINMSLPSNEHESKRNAEKHNLVEKLKSAYCKEAPALENILEFENTYTCDKAIWWYTRESPFYRQLNKALRFRDLEYLVLFQFFIFDIIQQLVETQESQRRKPNPTIRSHNRTPTYTVYRSQNMLSNEVERLICSVGKLVSMNSFMSSTSVKQVAIDFVQKQHLNSRVGFKRILFEIEVDPSSKSRPYAQIKDLSFYADEHEILFAPGTIFNIHEVDKVDEVDKGALYVVKLKLCSEDDRDLCDVLHFWQEHIEYETNQASLGWLIMQTASLDTAVQFYAELLERLPLSDSLRKDCYYGLGNLFKEKKPEEAIRNFEEAERIASQDSNDSKWLAKCYSSLASVHENKDKNEALRLYQKALEVLKRQYGEKHRETAKCHISMANFYQLINNDESAIISFKLALKSKRDQSHQDPLFFIESWKKLGKIYSEKMKFNDSLKYYTEALNTLQKNLRPYDQRLGELHESIADVHAETKCFTQALLSYHKAAEIYYYCYPQAHEYNINIRKRTKYCNKKLRQQKGRVGTHQDKSFNVPMPTSSNFQEHLPTSIRSDNQQTSVDQSKSDKEPLLEQSEYSNVTPTIPIHNNDHREEIHLLAGHGITEISINQSDLLTRRRTTVDVKDGPNLNQRPRVDSKRN</sequence>
<dbReference type="EMBL" id="CAJOBQ010004732">
    <property type="protein sequence ID" value="CAF4642629.1"/>
    <property type="molecule type" value="Genomic_DNA"/>
</dbReference>
<gene>
    <name evidence="6" type="ORF">FME351_LOCUS23942</name>
    <name evidence="7" type="ORF">TSG867_LOCUS30281</name>
</gene>
<feature type="repeat" description="TPR" evidence="3">
    <location>
        <begin position="481"/>
        <end position="514"/>
    </location>
</feature>
<dbReference type="GO" id="GO:0106274">
    <property type="term" value="F:NAD+-protein-arginine ADP-ribosyltransferase activity"/>
    <property type="evidence" value="ECO:0007669"/>
    <property type="project" value="UniProtKB-EC"/>
</dbReference>
<feature type="domain" description="ADP ribosyltransferase" evidence="5">
    <location>
        <begin position="193"/>
        <end position="287"/>
    </location>
</feature>
<proteinExistence type="predicted"/>
<keyword evidence="2 3" id="KW-0802">TPR repeat</keyword>
<dbReference type="Pfam" id="PF03496">
    <property type="entry name" value="ADPrib_exo_Tox"/>
    <property type="match status" value="1"/>
</dbReference>
<dbReference type="AlphaFoldDB" id="A0A818QLP6"/>
<feature type="compositionally biased region" description="Polar residues" evidence="4">
    <location>
        <begin position="610"/>
        <end position="622"/>
    </location>
</feature>
<comment type="caution">
    <text evidence="6">The sequence shown here is derived from an EMBL/GenBank/DDBJ whole genome shotgun (WGS) entry which is preliminary data.</text>
</comment>
<dbReference type="Gene3D" id="3.90.176.10">
    <property type="entry name" value="Toxin ADP-ribosyltransferase, Chain A, domain 1"/>
    <property type="match status" value="1"/>
</dbReference>